<reference evidence="1 2" key="1">
    <citation type="submission" date="2017-06" db="EMBL/GenBank/DDBJ databases">
        <title>Genome sequencing of cyanobaciteial culture collection at National Institute for Environmental Studies (NIES).</title>
        <authorList>
            <person name="Hirose Y."/>
            <person name="Shimura Y."/>
            <person name="Fujisawa T."/>
            <person name="Nakamura Y."/>
            <person name="Kawachi M."/>
        </authorList>
    </citation>
    <scope>NUCLEOTIDE SEQUENCE [LARGE SCALE GENOMIC DNA]</scope>
    <source>
        <strain evidence="1 2">NIES-267</strain>
    </source>
</reference>
<dbReference type="Proteomes" id="UP000218418">
    <property type="component" value="Chromosome"/>
</dbReference>
<evidence type="ECO:0000313" key="2">
    <source>
        <dbReference type="Proteomes" id="UP000218418"/>
    </source>
</evidence>
<keyword evidence="2" id="KW-1185">Reference proteome</keyword>
<gene>
    <name evidence="1" type="ORF">NIES267_54080</name>
</gene>
<dbReference type="AlphaFoldDB" id="A0A1Z4LXE0"/>
<evidence type="ECO:0000313" key="1">
    <source>
        <dbReference type="EMBL" id="BAY85902.1"/>
    </source>
</evidence>
<sequence length="255" mass="28339">MINLHNLILPKSMSLIIGTRIHSACGTHTPNLSRLKRWCNQVLKYADYVVIATDEHLFEEITQTVSCFGKRVHSLLVNPWKGFAHPLNAIVYEATSLGGSKLLLQSPEVHVNSTDVKILDLHLTADTLVVGAKMILSHGGDAGVKPIDGMTSPWNTLALWNLSKLNITGFLGVSSGLLKDVPGGMEEVTTISLLQQLYPNEAHAKLVSLSKLKWINDWKDLKRKKYHEQKMSSKLSRAEIQLKYSNIQRGIVTVL</sequence>
<dbReference type="EMBL" id="AP018227">
    <property type="protein sequence ID" value="BAY85902.1"/>
    <property type="molecule type" value="Genomic_DNA"/>
</dbReference>
<protein>
    <submittedName>
        <fullName evidence="1">Uncharacterized protein</fullName>
    </submittedName>
</protein>
<accession>A0A1Z4LXE0</accession>
<organism evidence="1 2">
    <name type="scientific">Calothrix parasitica NIES-267</name>
    <dbReference type="NCBI Taxonomy" id="1973488"/>
    <lineage>
        <taxon>Bacteria</taxon>
        <taxon>Bacillati</taxon>
        <taxon>Cyanobacteriota</taxon>
        <taxon>Cyanophyceae</taxon>
        <taxon>Nostocales</taxon>
        <taxon>Calotrichaceae</taxon>
        <taxon>Calothrix</taxon>
    </lineage>
</organism>
<proteinExistence type="predicted"/>
<name>A0A1Z4LXE0_9CYAN</name>